<evidence type="ECO:0000256" key="2">
    <source>
        <dbReference type="ARBA" id="ARBA00022525"/>
    </source>
</evidence>
<dbReference type="InterPro" id="IPR059226">
    <property type="entry name" value="Choice_anch_Q_dom"/>
</dbReference>
<comment type="subcellular location">
    <subcellularLocation>
        <location evidence="1">Secreted</location>
    </subcellularLocation>
</comment>
<dbReference type="SMART" id="SM00710">
    <property type="entry name" value="PbH1"/>
    <property type="match status" value="8"/>
</dbReference>
<dbReference type="InterPro" id="IPR039448">
    <property type="entry name" value="Beta_helix"/>
</dbReference>
<protein>
    <submittedName>
        <fullName evidence="6">Right-handed parallel beta-helix repeat-containing protein</fullName>
    </submittedName>
</protein>
<feature type="signal peptide" evidence="4">
    <location>
        <begin position="1"/>
        <end position="41"/>
    </location>
</feature>
<dbReference type="InterPro" id="IPR052052">
    <property type="entry name" value="Polysaccharide_Lyase_9"/>
</dbReference>
<dbReference type="EMBL" id="JACJVP010000007">
    <property type="protein sequence ID" value="MBB6670465.1"/>
    <property type="molecule type" value="Genomic_DNA"/>
</dbReference>
<evidence type="ECO:0000256" key="1">
    <source>
        <dbReference type="ARBA" id="ARBA00004613"/>
    </source>
</evidence>
<dbReference type="InterPro" id="IPR006626">
    <property type="entry name" value="PbH1"/>
</dbReference>
<organism evidence="6 7">
    <name type="scientific">Cohnella nanjingensis</name>
    <dbReference type="NCBI Taxonomy" id="1387779"/>
    <lineage>
        <taxon>Bacteria</taxon>
        <taxon>Bacillati</taxon>
        <taxon>Bacillota</taxon>
        <taxon>Bacilli</taxon>
        <taxon>Bacillales</taxon>
        <taxon>Paenibacillaceae</taxon>
        <taxon>Cohnella</taxon>
    </lineage>
</organism>
<dbReference type="GO" id="GO:0016837">
    <property type="term" value="F:carbon-oxygen lyase activity, acting on polysaccharides"/>
    <property type="evidence" value="ECO:0007669"/>
    <property type="project" value="TreeGrafter"/>
</dbReference>
<evidence type="ECO:0000313" key="6">
    <source>
        <dbReference type="EMBL" id="MBB6670465.1"/>
    </source>
</evidence>
<dbReference type="Gene3D" id="2.160.20.10">
    <property type="entry name" value="Single-stranded right-handed beta-helix, Pectin lyase-like"/>
    <property type="match status" value="1"/>
</dbReference>
<dbReference type="InterPro" id="IPR012334">
    <property type="entry name" value="Pectin_lyas_fold"/>
</dbReference>
<dbReference type="NCBIfam" id="NF041518">
    <property type="entry name" value="choice_anch_Q"/>
    <property type="match status" value="1"/>
</dbReference>
<dbReference type="PANTHER" id="PTHR40088:SF2">
    <property type="entry name" value="SECRETED SUGAR HYDROLASE"/>
    <property type="match status" value="1"/>
</dbReference>
<dbReference type="Proteomes" id="UP000547209">
    <property type="component" value="Unassembled WGS sequence"/>
</dbReference>
<keyword evidence="7" id="KW-1185">Reference proteome</keyword>
<gene>
    <name evidence="6" type="ORF">H7C19_07165</name>
</gene>
<comment type="caution">
    <text evidence="6">The sequence shown here is derived from an EMBL/GenBank/DDBJ whole genome shotgun (WGS) entry which is preliminary data.</text>
</comment>
<dbReference type="Pfam" id="PF13229">
    <property type="entry name" value="Beta_helix"/>
    <property type="match status" value="1"/>
</dbReference>
<evidence type="ECO:0000256" key="4">
    <source>
        <dbReference type="SAM" id="SignalP"/>
    </source>
</evidence>
<dbReference type="GO" id="GO:0005576">
    <property type="term" value="C:extracellular region"/>
    <property type="evidence" value="ECO:0007669"/>
    <property type="project" value="UniProtKB-SubCell"/>
</dbReference>
<reference evidence="6 7" key="1">
    <citation type="submission" date="2020-08" db="EMBL/GenBank/DDBJ databases">
        <title>Cohnella phylogeny.</title>
        <authorList>
            <person name="Dunlap C."/>
        </authorList>
    </citation>
    <scope>NUCLEOTIDE SEQUENCE [LARGE SCALE GENOMIC DNA]</scope>
    <source>
        <strain evidence="6 7">DSM 28246</strain>
    </source>
</reference>
<accession>A0A7X0VDZ2</accession>
<dbReference type="AlphaFoldDB" id="A0A7X0VDZ2"/>
<sequence length="522" mass="53864">MSLTIGTVGHYRKKAGALAAAALLAATALLLPLGAQSVAHAGTAYYVSATGSDSNAGTGTGSAWKTLQKAANTAGPGDTVYVMGGTYNQKLKISASGSASGGYITFRNYANQTAIIDGAGLSVGDSEGLVEIGNASYVKIQGFEIRNYASSTRDKVPMGIYVYGSGNHIELRNNFVHDIKSTATVRSDLSGRDAHGIAVYGTNATAISDLVIDGNTLTNLVLGSSESLVVNGNVNGFAITNNLIHDNDNIGIDAIGFEGTAPSNDQARNGTISGNTVYNITSVNNPAYGKSLPNGSYAADGIYVDGGKDIVIERNYSYGNDIGIEMASEHAGKSTSNITVRSNVVYNNSYTGIAIGGYDTQRGSTTGCKIVNNTLYKNDTVGYEGGQLLVQFDTRNNVIENNILVASASGILIQNGYTQNTGNTVDYNLYFGPGGTSGSTWIWKTVSYGSFAAYKTGSGNEAHSLFADPLFVNAPAANFHLGAASPAINAGYADTAIIGTADIDGDARVSGSSVDIGADESA</sequence>
<dbReference type="SUPFAM" id="SSF51126">
    <property type="entry name" value="Pectin lyase-like"/>
    <property type="match status" value="1"/>
</dbReference>
<name>A0A7X0VDZ2_9BACL</name>
<feature type="domain" description="Right handed beta helix" evidence="5">
    <location>
        <begin position="159"/>
        <end position="374"/>
    </location>
</feature>
<evidence type="ECO:0000259" key="5">
    <source>
        <dbReference type="Pfam" id="PF13229"/>
    </source>
</evidence>
<evidence type="ECO:0000256" key="3">
    <source>
        <dbReference type="ARBA" id="ARBA00022729"/>
    </source>
</evidence>
<feature type="chain" id="PRO_5030529415" evidence="4">
    <location>
        <begin position="42"/>
        <end position="522"/>
    </location>
</feature>
<proteinExistence type="predicted"/>
<keyword evidence="2" id="KW-0964">Secreted</keyword>
<keyword evidence="3 4" id="KW-0732">Signal</keyword>
<evidence type="ECO:0000313" key="7">
    <source>
        <dbReference type="Proteomes" id="UP000547209"/>
    </source>
</evidence>
<dbReference type="InterPro" id="IPR011050">
    <property type="entry name" value="Pectin_lyase_fold/virulence"/>
</dbReference>
<dbReference type="PANTHER" id="PTHR40088">
    <property type="entry name" value="PECTATE LYASE (EUROFUNG)"/>
    <property type="match status" value="1"/>
</dbReference>